<name>B3ML27_DROAN</name>
<sequence>MDVWGFCVSDSTMAYGGSMRNGYYRDYEQFPYGTLESTTSPYAVKDCYSRVQEKCKQIKSEKQMRKDCPFCKEHKKRPLINYMRKREQRKHHDSICEDEEEMHEHEHEHNHSHAHEVVQQPAPALSSVLATQQSCKV</sequence>
<evidence type="ECO:0000256" key="1">
    <source>
        <dbReference type="SAM" id="MobiDB-lite"/>
    </source>
</evidence>
<proteinExistence type="predicted"/>
<gene>
    <name evidence="2" type="primary">Dana\GF15456</name>
    <name evidence="2" type="synonym">dana_GLEANR_16222</name>
    <name evidence="2" type="ORF">GF15456</name>
</gene>
<protein>
    <submittedName>
        <fullName evidence="2">Uncharacterized protein, isoform A</fullName>
    </submittedName>
</protein>
<evidence type="ECO:0000313" key="3">
    <source>
        <dbReference type="Proteomes" id="UP000007801"/>
    </source>
</evidence>
<feature type="region of interest" description="Disordered" evidence="1">
    <location>
        <begin position="82"/>
        <end position="119"/>
    </location>
</feature>
<dbReference type="EMBL" id="CH902620">
    <property type="protein sequence ID" value="EDV31645.1"/>
    <property type="molecule type" value="Genomic_DNA"/>
</dbReference>
<keyword evidence="3" id="KW-1185">Reference proteome</keyword>
<dbReference type="eggNOG" id="ENOG502T119">
    <property type="taxonomic scope" value="Eukaryota"/>
</dbReference>
<reference evidence="2 3" key="1">
    <citation type="journal article" date="2007" name="Nature">
        <title>Evolution of genes and genomes on the Drosophila phylogeny.</title>
        <authorList>
            <consortium name="Drosophila 12 Genomes Consortium"/>
            <person name="Clark A.G."/>
            <person name="Eisen M.B."/>
            <person name="Smith D.R."/>
            <person name="Bergman C.M."/>
            <person name="Oliver B."/>
            <person name="Markow T.A."/>
            <person name="Kaufman T.C."/>
            <person name="Kellis M."/>
            <person name="Gelbart W."/>
            <person name="Iyer V.N."/>
            <person name="Pollard D.A."/>
            <person name="Sackton T.B."/>
            <person name="Larracuente A.M."/>
            <person name="Singh N.D."/>
            <person name="Abad J.P."/>
            <person name="Abt D.N."/>
            <person name="Adryan B."/>
            <person name="Aguade M."/>
            <person name="Akashi H."/>
            <person name="Anderson W.W."/>
            <person name="Aquadro C.F."/>
            <person name="Ardell D.H."/>
            <person name="Arguello R."/>
            <person name="Artieri C.G."/>
            <person name="Barbash D.A."/>
            <person name="Barker D."/>
            <person name="Barsanti P."/>
            <person name="Batterham P."/>
            <person name="Batzoglou S."/>
            <person name="Begun D."/>
            <person name="Bhutkar A."/>
            <person name="Blanco E."/>
            <person name="Bosak S.A."/>
            <person name="Bradley R.K."/>
            <person name="Brand A.D."/>
            <person name="Brent M.R."/>
            <person name="Brooks A.N."/>
            <person name="Brown R.H."/>
            <person name="Butlin R.K."/>
            <person name="Caggese C."/>
            <person name="Calvi B.R."/>
            <person name="Bernardo de Carvalho A."/>
            <person name="Caspi A."/>
            <person name="Castrezana S."/>
            <person name="Celniker S.E."/>
            <person name="Chang J.L."/>
            <person name="Chapple C."/>
            <person name="Chatterji S."/>
            <person name="Chinwalla A."/>
            <person name="Civetta A."/>
            <person name="Clifton S.W."/>
            <person name="Comeron J.M."/>
            <person name="Costello J.C."/>
            <person name="Coyne J.A."/>
            <person name="Daub J."/>
            <person name="David R.G."/>
            <person name="Delcher A.L."/>
            <person name="Delehaunty K."/>
            <person name="Do C.B."/>
            <person name="Ebling H."/>
            <person name="Edwards K."/>
            <person name="Eickbush T."/>
            <person name="Evans J.D."/>
            <person name="Filipski A."/>
            <person name="Findeiss S."/>
            <person name="Freyhult E."/>
            <person name="Fulton L."/>
            <person name="Fulton R."/>
            <person name="Garcia A.C."/>
            <person name="Gardiner A."/>
            <person name="Garfield D.A."/>
            <person name="Garvin B.E."/>
            <person name="Gibson G."/>
            <person name="Gilbert D."/>
            <person name="Gnerre S."/>
            <person name="Godfrey J."/>
            <person name="Good R."/>
            <person name="Gotea V."/>
            <person name="Gravely B."/>
            <person name="Greenberg A.J."/>
            <person name="Griffiths-Jones S."/>
            <person name="Gross S."/>
            <person name="Guigo R."/>
            <person name="Gustafson E.A."/>
            <person name="Haerty W."/>
            <person name="Hahn M.W."/>
            <person name="Halligan D.L."/>
            <person name="Halpern A.L."/>
            <person name="Halter G.M."/>
            <person name="Han M.V."/>
            <person name="Heger A."/>
            <person name="Hillier L."/>
            <person name="Hinrichs A.S."/>
            <person name="Holmes I."/>
            <person name="Hoskins R.A."/>
            <person name="Hubisz M.J."/>
            <person name="Hultmark D."/>
            <person name="Huntley M.A."/>
            <person name="Jaffe D.B."/>
            <person name="Jagadeeshan S."/>
            <person name="Jeck W.R."/>
            <person name="Johnson J."/>
            <person name="Jones C.D."/>
            <person name="Jordan W.C."/>
            <person name="Karpen G.H."/>
            <person name="Kataoka E."/>
            <person name="Keightley P.D."/>
            <person name="Kheradpour P."/>
            <person name="Kirkness E.F."/>
            <person name="Koerich L.B."/>
            <person name="Kristiansen K."/>
            <person name="Kudrna D."/>
            <person name="Kulathinal R.J."/>
            <person name="Kumar S."/>
            <person name="Kwok R."/>
            <person name="Lander E."/>
            <person name="Langley C.H."/>
            <person name="Lapoint R."/>
            <person name="Lazzaro B.P."/>
            <person name="Lee S.J."/>
            <person name="Levesque L."/>
            <person name="Li R."/>
            <person name="Lin C.F."/>
            <person name="Lin M.F."/>
            <person name="Lindblad-Toh K."/>
            <person name="Llopart A."/>
            <person name="Long M."/>
            <person name="Low L."/>
            <person name="Lozovsky E."/>
            <person name="Lu J."/>
            <person name="Luo M."/>
            <person name="Machado C.A."/>
            <person name="Makalowski W."/>
            <person name="Marzo M."/>
            <person name="Matsuda M."/>
            <person name="Matzkin L."/>
            <person name="McAllister B."/>
            <person name="McBride C.S."/>
            <person name="McKernan B."/>
            <person name="McKernan K."/>
            <person name="Mendez-Lago M."/>
            <person name="Minx P."/>
            <person name="Mollenhauer M.U."/>
            <person name="Montooth K."/>
            <person name="Mount S.M."/>
            <person name="Mu X."/>
            <person name="Myers E."/>
            <person name="Negre B."/>
            <person name="Newfeld S."/>
            <person name="Nielsen R."/>
            <person name="Noor M.A."/>
            <person name="O'Grady P."/>
            <person name="Pachter L."/>
            <person name="Papaceit M."/>
            <person name="Parisi M.J."/>
            <person name="Parisi M."/>
            <person name="Parts L."/>
            <person name="Pedersen J.S."/>
            <person name="Pesole G."/>
            <person name="Phillippy A.M."/>
            <person name="Ponting C.P."/>
            <person name="Pop M."/>
            <person name="Porcelli D."/>
            <person name="Powell J.R."/>
            <person name="Prohaska S."/>
            <person name="Pruitt K."/>
            <person name="Puig M."/>
            <person name="Quesneville H."/>
            <person name="Ram K.R."/>
            <person name="Rand D."/>
            <person name="Rasmussen M.D."/>
            <person name="Reed L.K."/>
            <person name="Reenan R."/>
            <person name="Reily A."/>
            <person name="Remington K.A."/>
            <person name="Rieger T.T."/>
            <person name="Ritchie M.G."/>
            <person name="Robin C."/>
            <person name="Rogers Y.H."/>
            <person name="Rohde C."/>
            <person name="Rozas J."/>
            <person name="Rubenfield M.J."/>
            <person name="Ruiz A."/>
            <person name="Russo S."/>
            <person name="Salzberg S.L."/>
            <person name="Sanchez-Gracia A."/>
            <person name="Saranga D.J."/>
            <person name="Sato H."/>
            <person name="Schaeffer S.W."/>
            <person name="Schatz M.C."/>
            <person name="Schlenke T."/>
            <person name="Schwartz R."/>
            <person name="Segarra C."/>
            <person name="Singh R.S."/>
            <person name="Sirot L."/>
            <person name="Sirota M."/>
            <person name="Sisneros N.B."/>
            <person name="Smith C.D."/>
            <person name="Smith T.F."/>
            <person name="Spieth J."/>
            <person name="Stage D.E."/>
            <person name="Stark A."/>
            <person name="Stephan W."/>
            <person name="Strausberg R.L."/>
            <person name="Strempel S."/>
            <person name="Sturgill D."/>
            <person name="Sutton G."/>
            <person name="Sutton G.G."/>
            <person name="Tao W."/>
            <person name="Teichmann S."/>
            <person name="Tobari Y.N."/>
            <person name="Tomimura Y."/>
            <person name="Tsolas J.M."/>
            <person name="Valente V.L."/>
            <person name="Venter E."/>
            <person name="Venter J.C."/>
            <person name="Vicario S."/>
            <person name="Vieira F.G."/>
            <person name="Vilella A.J."/>
            <person name="Villasante A."/>
            <person name="Walenz B."/>
            <person name="Wang J."/>
            <person name="Wasserman M."/>
            <person name="Watts T."/>
            <person name="Wilson D."/>
            <person name="Wilson R.K."/>
            <person name="Wing R.A."/>
            <person name="Wolfner M.F."/>
            <person name="Wong A."/>
            <person name="Wong G.K."/>
            <person name="Wu C.I."/>
            <person name="Wu G."/>
            <person name="Yamamoto D."/>
            <person name="Yang H.P."/>
            <person name="Yang S.P."/>
            <person name="Yorke J.A."/>
            <person name="Yoshida K."/>
            <person name="Zdobnov E."/>
            <person name="Zhang P."/>
            <person name="Zhang Y."/>
            <person name="Zimin A.V."/>
            <person name="Baldwin J."/>
            <person name="Abdouelleil A."/>
            <person name="Abdulkadir J."/>
            <person name="Abebe A."/>
            <person name="Abera B."/>
            <person name="Abreu J."/>
            <person name="Acer S.C."/>
            <person name="Aftuck L."/>
            <person name="Alexander A."/>
            <person name="An P."/>
            <person name="Anderson E."/>
            <person name="Anderson S."/>
            <person name="Arachi H."/>
            <person name="Azer M."/>
            <person name="Bachantsang P."/>
            <person name="Barry A."/>
            <person name="Bayul T."/>
            <person name="Berlin A."/>
            <person name="Bessette D."/>
            <person name="Bloom T."/>
            <person name="Blye J."/>
            <person name="Boguslavskiy L."/>
            <person name="Bonnet C."/>
            <person name="Boukhgalter B."/>
            <person name="Bourzgui I."/>
            <person name="Brown A."/>
            <person name="Cahill P."/>
            <person name="Channer S."/>
            <person name="Cheshatsang Y."/>
            <person name="Chuda L."/>
            <person name="Citroen M."/>
            <person name="Collymore A."/>
            <person name="Cooke P."/>
            <person name="Costello M."/>
            <person name="D'Aco K."/>
            <person name="Daza R."/>
            <person name="De Haan G."/>
            <person name="DeGray S."/>
            <person name="DeMaso C."/>
            <person name="Dhargay N."/>
            <person name="Dooley K."/>
            <person name="Dooley E."/>
            <person name="Doricent M."/>
            <person name="Dorje P."/>
            <person name="Dorjee K."/>
            <person name="Dupes A."/>
            <person name="Elong R."/>
            <person name="Falk J."/>
            <person name="Farina A."/>
            <person name="Faro S."/>
            <person name="Ferguson D."/>
            <person name="Fisher S."/>
            <person name="Foley C.D."/>
            <person name="Franke A."/>
            <person name="Friedrich D."/>
            <person name="Gadbois L."/>
            <person name="Gearin G."/>
            <person name="Gearin C.R."/>
            <person name="Giannoukos G."/>
            <person name="Goode T."/>
            <person name="Graham J."/>
            <person name="Grandbois E."/>
            <person name="Grewal S."/>
            <person name="Gyaltsen K."/>
            <person name="Hafez N."/>
            <person name="Hagos B."/>
            <person name="Hall J."/>
            <person name="Henson C."/>
            <person name="Hollinger A."/>
            <person name="Honan T."/>
            <person name="Huard M.D."/>
            <person name="Hughes L."/>
            <person name="Hurhula B."/>
            <person name="Husby M.E."/>
            <person name="Kamat A."/>
            <person name="Kanga B."/>
            <person name="Kashin S."/>
            <person name="Khazanovich D."/>
            <person name="Kisner P."/>
            <person name="Lance K."/>
            <person name="Lara M."/>
            <person name="Lee W."/>
            <person name="Lennon N."/>
            <person name="Letendre F."/>
            <person name="LeVine R."/>
            <person name="Lipovsky A."/>
            <person name="Liu X."/>
            <person name="Liu J."/>
            <person name="Liu S."/>
            <person name="Lokyitsang T."/>
            <person name="Lokyitsang Y."/>
            <person name="Lubonja R."/>
            <person name="Lui A."/>
            <person name="MacDonald P."/>
            <person name="Magnisalis V."/>
            <person name="Maru K."/>
            <person name="Matthews C."/>
            <person name="McCusker W."/>
            <person name="McDonough S."/>
            <person name="Mehta T."/>
            <person name="Meldrim J."/>
            <person name="Meneus L."/>
            <person name="Mihai O."/>
            <person name="Mihalev A."/>
            <person name="Mihova T."/>
            <person name="Mittelman R."/>
            <person name="Mlenga V."/>
            <person name="Montmayeur A."/>
            <person name="Mulrain L."/>
            <person name="Navidi A."/>
            <person name="Naylor J."/>
            <person name="Negash T."/>
            <person name="Nguyen T."/>
            <person name="Nguyen N."/>
            <person name="Nicol R."/>
            <person name="Norbu C."/>
            <person name="Norbu N."/>
            <person name="Novod N."/>
            <person name="O'Neill B."/>
            <person name="Osman S."/>
            <person name="Markiewicz E."/>
            <person name="Oyono O.L."/>
            <person name="Patti C."/>
            <person name="Phunkhang P."/>
            <person name="Pierre F."/>
            <person name="Priest M."/>
            <person name="Raghuraman S."/>
            <person name="Rege F."/>
            <person name="Reyes R."/>
            <person name="Rise C."/>
            <person name="Rogov P."/>
            <person name="Ross K."/>
            <person name="Ryan E."/>
            <person name="Settipalli S."/>
            <person name="Shea T."/>
            <person name="Sherpa N."/>
            <person name="Shi L."/>
            <person name="Shih D."/>
            <person name="Sparrow T."/>
            <person name="Spaulding J."/>
            <person name="Stalker J."/>
            <person name="Stange-Thomann N."/>
            <person name="Stavropoulos S."/>
            <person name="Stone C."/>
            <person name="Strader C."/>
            <person name="Tesfaye S."/>
            <person name="Thomson T."/>
            <person name="Thoulutsang Y."/>
            <person name="Thoulutsang D."/>
            <person name="Topham K."/>
            <person name="Topping I."/>
            <person name="Tsamla T."/>
            <person name="Vassiliev H."/>
            <person name="Vo A."/>
            <person name="Wangchuk T."/>
            <person name="Wangdi T."/>
            <person name="Weiand M."/>
            <person name="Wilkinson J."/>
            <person name="Wilson A."/>
            <person name="Yadav S."/>
            <person name="Young G."/>
            <person name="Yu Q."/>
            <person name="Zembek L."/>
            <person name="Zhong D."/>
            <person name="Zimmer A."/>
            <person name="Zwirko Z."/>
            <person name="Jaffe D.B."/>
            <person name="Alvarez P."/>
            <person name="Brockman W."/>
            <person name="Butler J."/>
            <person name="Chin C."/>
            <person name="Gnerre S."/>
            <person name="Grabherr M."/>
            <person name="Kleber M."/>
            <person name="Mauceli E."/>
            <person name="MacCallum I."/>
        </authorList>
    </citation>
    <scope>NUCLEOTIDE SEQUENCE [LARGE SCALE GENOMIC DNA]</scope>
    <source>
        <strain evidence="3">Tucson 14024-0371.13</strain>
    </source>
</reference>
<dbReference type="InParanoid" id="B3ML27"/>
<dbReference type="PhylomeDB" id="B3ML27"/>
<organism evidence="2 3">
    <name type="scientific">Drosophila ananassae</name>
    <name type="common">Fruit fly</name>
    <dbReference type="NCBI Taxonomy" id="7217"/>
    <lineage>
        <taxon>Eukaryota</taxon>
        <taxon>Metazoa</taxon>
        <taxon>Ecdysozoa</taxon>
        <taxon>Arthropoda</taxon>
        <taxon>Hexapoda</taxon>
        <taxon>Insecta</taxon>
        <taxon>Pterygota</taxon>
        <taxon>Neoptera</taxon>
        <taxon>Endopterygota</taxon>
        <taxon>Diptera</taxon>
        <taxon>Brachycera</taxon>
        <taxon>Muscomorpha</taxon>
        <taxon>Ephydroidea</taxon>
        <taxon>Drosophilidae</taxon>
        <taxon>Drosophila</taxon>
        <taxon>Sophophora</taxon>
    </lineage>
</organism>
<dbReference type="Proteomes" id="UP000007801">
    <property type="component" value="Unassembled WGS sequence"/>
</dbReference>
<dbReference type="KEGG" id="dan:6498264"/>
<dbReference type="OMA" id="DMHEHEL"/>
<dbReference type="STRING" id="7217.B3ML27"/>
<evidence type="ECO:0000313" key="2">
    <source>
        <dbReference type="EMBL" id="EDV31645.1"/>
    </source>
</evidence>
<feature type="compositionally biased region" description="Basic and acidic residues" evidence="1">
    <location>
        <begin position="102"/>
        <end position="116"/>
    </location>
</feature>
<dbReference type="HOGENOM" id="CLU_1972762_0_0_1"/>
<dbReference type="AlphaFoldDB" id="B3ML27"/>
<accession>B3ML27</accession>
<dbReference type="OrthoDB" id="8190439at2759"/>